<feature type="region of interest" description="Disordered" evidence="5">
    <location>
        <begin position="313"/>
        <end position="338"/>
    </location>
</feature>
<dbReference type="InterPro" id="IPR050922">
    <property type="entry name" value="LytR/CpsA/Psr_CW_biosynth"/>
</dbReference>
<protein>
    <submittedName>
        <fullName evidence="8">LytR family transcriptional regulator</fullName>
    </submittedName>
</protein>
<evidence type="ECO:0000313" key="8">
    <source>
        <dbReference type="EMBL" id="RFU68310.1"/>
    </source>
</evidence>
<evidence type="ECO:0000259" key="7">
    <source>
        <dbReference type="Pfam" id="PF03816"/>
    </source>
</evidence>
<name>A0A372LP98_9BACI</name>
<evidence type="ECO:0000256" key="6">
    <source>
        <dbReference type="SAM" id="Phobius"/>
    </source>
</evidence>
<keyword evidence="6" id="KW-0472">Membrane</keyword>
<keyword evidence="3" id="KW-0735">Signal-anchor</keyword>
<keyword evidence="2 6" id="KW-0812">Transmembrane</keyword>
<sequence>MEQKTRRVYRVRKKKKRLRRFVAFLSIVLLLAIGFGGYIFYQTYSAASDSFSALDRGTKSDLREEKVHLSKNPVSILFLGVEDYSTKGEAGRTDSIIVGTFNPDLKTMKLVSIPRDTRTYIPAKDRKGKINGAYNEGKDSTIDTVEHLLDIPIDYYATVNFEGFKEIVDELGGVEVQVPFDFWEYTDTFPREKIYFEEGPATLDGEEALAYARMRKRDDRGDYGRNDRQKEIIKASIDSMVKPANLLKIDDIAKHVGDNVETNIKMSEGIAFLNKYKTFNSDDIETLTLEGGEDRIGGAFYFIPSDESLQNVQNELKKHLDMPVEEDETEESDSQNEQ</sequence>
<keyword evidence="4 6" id="KW-1133">Transmembrane helix</keyword>
<dbReference type="OrthoDB" id="27330at2"/>
<evidence type="ECO:0000256" key="4">
    <source>
        <dbReference type="ARBA" id="ARBA00022989"/>
    </source>
</evidence>
<evidence type="ECO:0000256" key="5">
    <source>
        <dbReference type="SAM" id="MobiDB-lite"/>
    </source>
</evidence>
<evidence type="ECO:0000313" key="9">
    <source>
        <dbReference type="Proteomes" id="UP000264541"/>
    </source>
</evidence>
<comment type="caution">
    <text evidence="8">The sequence shown here is derived from an EMBL/GenBank/DDBJ whole genome shotgun (WGS) entry which is preliminary data.</text>
</comment>
<reference evidence="8 9" key="1">
    <citation type="submission" date="2018-08" db="EMBL/GenBank/DDBJ databases">
        <title>Bacillus chawlae sp. nov., Bacillus glennii sp. nov., and Bacillus saganii sp. nov. Isolated from the Vehicle Assembly Building at Kennedy Space Center where the Viking Spacecraft were Assembled.</title>
        <authorList>
            <person name="Seuylemezian A."/>
            <person name="Vaishampayan P."/>
        </authorList>
    </citation>
    <scope>NUCLEOTIDE SEQUENCE [LARGE SCALE GENOMIC DNA]</scope>
    <source>
        <strain evidence="8 9">V47-23a</strain>
    </source>
</reference>
<dbReference type="RefSeq" id="WP_117327059.1">
    <property type="nucleotide sequence ID" value="NZ_QVTE01000034.1"/>
</dbReference>
<evidence type="ECO:0000256" key="3">
    <source>
        <dbReference type="ARBA" id="ARBA00022968"/>
    </source>
</evidence>
<dbReference type="PANTHER" id="PTHR33392">
    <property type="entry name" value="POLYISOPRENYL-TEICHOIC ACID--PEPTIDOGLYCAN TEICHOIC ACID TRANSFERASE TAGU"/>
    <property type="match status" value="1"/>
</dbReference>
<comment type="similarity">
    <text evidence="1">Belongs to the LytR/CpsA/Psr (LCP) family.</text>
</comment>
<dbReference type="EMBL" id="QVTE01000034">
    <property type="protein sequence ID" value="RFU68310.1"/>
    <property type="molecule type" value="Genomic_DNA"/>
</dbReference>
<feature type="domain" description="Cell envelope-related transcriptional attenuator" evidence="7">
    <location>
        <begin position="92"/>
        <end position="240"/>
    </location>
</feature>
<dbReference type="NCBIfam" id="TIGR00350">
    <property type="entry name" value="lytR_cpsA_psr"/>
    <property type="match status" value="1"/>
</dbReference>
<dbReference type="AlphaFoldDB" id="A0A372LP98"/>
<evidence type="ECO:0000256" key="2">
    <source>
        <dbReference type="ARBA" id="ARBA00022692"/>
    </source>
</evidence>
<accession>A0A372LP98</accession>
<organism evidence="8 9">
    <name type="scientific">Peribacillus saganii</name>
    <dbReference type="NCBI Taxonomy" id="2303992"/>
    <lineage>
        <taxon>Bacteria</taxon>
        <taxon>Bacillati</taxon>
        <taxon>Bacillota</taxon>
        <taxon>Bacilli</taxon>
        <taxon>Bacillales</taxon>
        <taxon>Bacillaceae</taxon>
        <taxon>Peribacillus</taxon>
    </lineage>
</organism>
<feature type="compositionally biased region" description="Acidic residues" evidence="5">
    <location>
        <begin position="323"/>
        <end position="338"/>
    </location>
</feature>
<feature type="transmembrane region" description="Helical" evidence="6">
    <location>
        <begin position="21"/>
        <end position="41"/>
    </location>
</feature>
<dbReference type="InterPro" id="IPR004474">
    <property type="entry name" value="LytR_CpsA_psr"/>
</dbReference>
<dbReference type="GO" id="GO:0071555">
    <property type="term" value="P:cell wall organization"/>
    <property type="evidence" value="ECO:0007669"/>
    <property type="project" value="UniProtKB-KW"/>
</dbReference>
<dbReference type="Proteomes" id="UP000264541">
    <property type="component" value="Unassembled WGS sequence"/>
</dbReference>
<proteinExistence type="inferred from homology"/>
<evidence type="ECO:0000256" key="1">
    <source>
        <dbReference type="ARBA" id="ARBA00006068"/>
    </source>
</evidence>
<keyword evidence="9" id="KW-1185">Reference proteome</keyword>
<dbReference type="PANTHER" id="PTHR33392:SF10">
    <property type="entry name" value="POLYISOPRENYL-TEICHOIC ACID--PEPTIDOGLYCAN TEICHOIC ACID TRANSFERASE TAGV"/>
    <property type="match status" value="1"/>
</dbReference>
<dbReference type="Pfam" id="PF03816">
    <property type="entry name" value="LytR_cpsA_psr"/>
    <property type="match status" value="1"/>
</dbReference>
<gene>
    <name evidence="8" type="ORF">D0469_12415</name>
</gene>
<dbReference type="Gene3D" id="3.40.630.190">
    <property type="entry name" value="LCP protein"/>
    <property type="match status" value="1"/>
</dbReference>